<dbReference type="STRING" id="121845.A0A3Q0J4A8"/>
<dbReference type="AlphaFoldDB" id="A0A3Q0J4A8"/>
<reference evidence="2" key="1">
    <citation type="submission" date="2025-08" db="UniProtKB">
        <authorList>
            <consortium name="RefSeq"/>
        </authorList>
    </citation>
    <scope>IDENTIFICATION</scope>
</reference>
<dbReference type="GO" id="GO:0016301">
    <property type="term" value="F:kinase activity"/>
    <property type="evidence" value="ECO:0007669"/>
    <property type="project" value="UniProtKB-KW"/>
</dbReference>
<accession>A0A3Q0J4A8</accession>
<evidence type="ECO:0000313" key="2">
    <source>
        <dbReference type="RefSeq" id="XP_026681753.1"/>
    </source>
</evidence>
<keyword evidence="2" id="KW-0675">Receptor</keyword>
<dbReference type="GeneID" id="103512509"/>
<gene>
    <name evidence="2" type="primary">LOC103512509</name>
</gene>
<dbReference type="RefSeq" id="XP_026681753.1">
    <property type="nucleotide sequence ID" value="XM_026825952.1"/>
</dbReference>
<keyword evidence="1" id="KW-1185">Reference proteome</keyword>
<evidence type="ECO:0000313" key="1">
    <source>
        <dbReference type="Proteomes" id="UP000079169"/>
    </source>
</evidence>
<keyword evidence="2" id="KW-0418">Kinase</keyword>
<dbReference type="PaxDb" id="121845-A0A3Q0J4A8"/>
<keyword evidence="2" id="KW-0808">Transferase</keyword>
<dbReference type="Proteomes" id="UP000079169">
    <property type="component" value="Unplaced"/>
</dbReference>
<proteinExistence type="predicted"/>
<protein>
    <submittedName>
        <fullName evidence="2">Tyrosine kinase receptor Cad96Ca</fullName>
    </submittedName>
</protein>
<organism evidence="1 2">
    <name type="scientific">Diaphorina citri</name>
    <name type="common">Asian citrus psyllid</name>
    <dbReference type="NCBI Taxonomy" id="121845"/>
    <lineage>
        <taxon>Eukaryota</taxon>
        <taxon>Metazoa</taxon>
        <taxon>Ecdysozoa</taxon>
        <taxon>Arthropoda</taxon>
        <taxon>Hexapoda</taxon>
        <taxon>Insecta</taxon>
        <taxon>Pterygota</taxon>
        <taxon>Neoptera</taxon>
        <taxon>Paraneoptera</taxon>
        <taxon>Hemiptera</taxon>
        <taxon>Sternorrhyncha</taxon>
        <taxon>Psylloidea</taxon>
        <taxon>Psyllidae</taxon>
        <taxon>Diaphorininae</taxon>
        <taxon>Diaphorina</taxon>
    </lineage>
</organism>
<name>A0A3Q0J4A8_DIACI</name>
<sequence>MYYCWDKEPNERPNFTELCDLLEKLLLNETDYIELERFPDHSYYNMVSLSGEKL</sequence>
<dbReference type="KEGG" id="dci:103512509"/>